<evidence type="ECO:0000256" key="3">
    <source>
        <dbReference type="ARBA" id="ARBA00022630"/>
    </source>
</evidence>
<evidence type="ECO:0000256" key="4">
    <source>
        <dbReference type="ARBA" id="ARBA00022827"/>
    </source>
</evidence>
<dbReference type="InterPro" id="IPR016164">
    <property type="entry name" value="FAD-linked_Oxase-like_C"/>
</dbReference>
<dbReference type="Gene3D" id="3.30.70.2740">
    <property type="match status" value="1"/>
</dbReference>
<dbReference type="PROSITE" id="PS51387">
    <property type="entry name" value="FAD_PCMH"/>
    <property type="match status" value="1"/>
</dbReference>
<dbReference type="InterPro" id="IPR016171">
    <property type="entry name" value="Vanillyl_alc_oxidase_C-sub2"/>
</dbReference>
<dbReference type="KEGG" id="app:CAP2UW1_0253"/>
<gene>
    <name evidence="6" type="ordered locus">CAP2UW1_0253</name>
</gene>
<protein>
    <submittedName>
        <fullName evidence="6">FAD linked oxidase domain protein</fullName>
    </submittedName>
</protein>
<dbReference type="GO" id="GO:0071949">
    <property type="term" value="F:FAD binding"/>
    <property type="evidence" value="ECO:0007669"/>
    <property type="project" value="InterPro"/>
</dbReference>
<organism evidence="6">
    <name type="scientific">Accumulibacter regalis</name>
    <dbReference type="NCBI Taxonomy" id="522306"/>
    <lineage>
        <taxon>Bacteria</taxon>
        <taxon>Pseudomonadati</taxon>
        <taxon>Pseudomonadota</taxon>
        <taxon>Betaproteobacteria</taxon>
        <taxon>Candidatus Accumulibacter</taxon>
    </lineage>
</organism>
<dbReference type="Gene3D" id="3.30.43.10">
    <property type="entry name" value="Uridine Diphospho-n-acetylenolpyruvylglucosamine Reductase, domain 2"/>
    <property type="match status" value="1"/>
</dbReference>
<dbReference type="eggNOG" id="COG0277">
    <property type="taxonomic scope" value="Bacteria"/>
</dbReference>
<reference evidence="6" key="2">
    <citation type="submission" date="2009-09" db="EMBL/GenBank/DDBJ databases">
        <title>Complete sequence of chromosome of Candidatus Accumulibacter phosphatis clade IIA str. UW-1.</title>
        <authorList>
            <consortium name="US DOE Joint Genome Institute"/>
            <person name="Martin H.G."/>
            <person name="Ivanova N."/>
            <person name="Kunin V."/>
            <person name="Warnecke F."/>
            <person name="Barry K."/>
            <person name="He S."/>
            <person name="Salamov A."/>
            <person name="Szeto E."/>
            <person name="Dalin E."/>
            <person name="Pangilinan J.L."/>
            <person name="Lapidus A."/>
            <person name="Lowry S."/>
            <person name="Kyrpides N.C."/>
            <person name="McMahon K.D."/>
            <person name="Hugenholtz P."/>
        </authorList>
    </citation>
    <scope>NUCLEOTIDE SEQUENCE [LARGE SCALE GENOMIC DNA]</scope>
    <source>
        <strain evidence="6">UW-1</strain>
    </source>
</reference>
<dbReference type="EMBL" id="CP001715">
    <property type="protein sequence ID" value="ACV33610.1"/>
    <property type="molecule type" value="Genomic_DNA"/>
</dbReference>
<dbReference type="AlphaFoldDB" id="C7RJP6"/>
<dbReference type="SUPFAM" id="SSF55103">
    <property type="entry name" value="FAD-linked oxidases, C-terminal domain"/>
    <property type="match status" value="1"/>
</dbReference>
<dbReference type="Gene3D" id="3.30.70.2190">
    <property type="match status" value="1"/>
</dbReference>
<evidence type="ECO:0000256" key="2">
    <source>
        <dbReference type="ARBA" id="ARBA00008000"/>
    </source>
</evidence>
<dbReference type="InterPro" id="IPR016169">
    <property type="entry name" value="FAD-bd_PCMH_sub2"/>
</dbReference>
<dbReference type="FunFam" id="3.30.465.10:FF:000001">
    <property type="entry name" value="D-2-hydroxyglutarate dehydrogenase, mitochondrial"/>
    <property type="match status" value="1"/>
</dbReference>
<dbReference type="Pfam" id="PF02913">
    <property type="entry name" value="FAD-oxidase_C"/>
    <property type="match status" value="1"/>
</dbReference>
<dbReference type="Gene3D" id="1.10.45.10">
    <property type="entry name" value="Vanillyl-alcohol Oxidase, Chain A, domain 4"/>
    <property type="match status" value="1"/>
</dbReference>
<feature type="domain" description="FAD-binding PCMH-type" evidence="5">
    <location>
        <begin position="37"/>
        <end position="218"/>
    </location>
</feature>
<keyword evidence="3" id="KW-0285">Flavoprotein</keyword>
<dbReference type="SUPFAM" id="SSF56176">
    <property type="entry name" value="FAD-binding/transporter-associated domain-like"/>
    <property type="match status" value="1"/>
</dbReference>
<accession>C7RJP6</accession>
<dbReference type="Pfam" id="PF01565">
    <property type="entry name" value="FAD_binding_4"/>
    <property type="match status" value="1"/>
</dbReference>
<name>C7RJP6_ACCRE</name>
<proteinExistence type="inferred from homology"/>
<dbReference type="Gene3D" id="3.30.465.10">
    <property type="match status" value="1"/>
</dbReference>
<evidence type="ECO:0000313" key="6">
    <source>
        <dbReference type="EMBL" id="ACV33610.1"/>
    </source>
</evidence>
<dbReference type="PANTHER" id="PTHR43716:SF2">
    <property type="entry name" value="BLL6224 PROTEIN"/>
    <property type="match status" value="1"/>
</dbReference>
<dbReference type="HOGENOM" id="CLU_017779_4_1_4"/>
<reference evidence="6" key="1">
    <citation type="submission" date="2009-08" db="EMBL/GenBank/DDBJ databases">
        <authorList>
            <consortium name="US DOE Joint Genome Institute"/>
            <person name="Lucas S."/>
            <person name="Copeland A."/>
            <person name="Lapidus A."/>
            <person name="Glavina del Rio T."/>
            <person name="Dalin E."/>
            <person name="Tice H."/>
            <person name="Bruce D."/>
            <person name="Barry K."/>
            <person name="Pitluck S."/>
            <person name="Lowry S."/>
            <person name="Larimer F."/>
            <person name="Land M."/>
            <person name="Hauser L."/>
            <person name="Kyrpides N."/>
            <person name="Ivanova N."/>
            <person name="McMahon K.D."/>
            <person name="Hugenholtz P."/>
        </authorList>
    </citation>
    <scope>NUCLEOTIDE SEQUENCE</scope>
    <source>
        <strain evidence="6">UW-1</strain>
    </source>
</reference>
<dbReference type="FunFam" id="1.10.45.10:FF:000001">
    <property type="entry name" value="D-lactate dehydrogenase mitochondrial"/>
    <property type="match status" value="1"/>
</dbReference>
<sequence length="469" mass="49019">MKDAPLIRTLADLLGADQVLTSAADMSAYLADWRGRYRGAATCVVRPASTAAVAAVVRACAEAAMPIVPQGGNTGLCGAATPAGDGHAVVVSLTRLNRVRQIDTANNTMTVEAGCVLATLQAAAAQAGRLFPLSLAAEGSCQIGGNLSTNAGGVQVLRYGNARDLTLGLEVVLASGEIWDGLRGLRKDNTGYDLKHLFIGAEGTLGIITAAVLKLFPLPRANATAWLAIASPAAAVRLLADLQARFASTLTACELVSDVALGLVRQHIPGPHPALSASPWHLLIELSAGGDEGELREALGALLAEALASGTISDAVLAQSGEQARRLWAMRENIGEAQRIDGLSIKHDVSVPISRIPEFVERADQALTEAFPGLRIVAFGHIGDGNLHYNQSQAAAGLNAAFLAAQPTVNRIVHDLVDELGGSISAEHGIGQLKRDELLRYKSPVEIEMMRAIKRVLDPQGLMNPGKVL</sequence>
<dbReference type="InterPro" id="IPR004113">
    <property type="entry name" value="FAD-bd_oxidored_4_C"/>
</dbReference>
<comment type="cofactor">
    <cofactor evidence="1">
        <name>FAD</name>
        <dbReference type="ChEBI" id="CHEBI:57692"/>
    </cofactor>
</comment>
<evidence type="ECO:0000259" key="5">
    <source>
        <dbReference type="PROSITE" id="PS51387"/>
    </source>
</evidence>
<dbReference type="GO" id="GO:0003824">
    <property type="term" value="F:catalytic activity"/>
    <property type="evidence" value="ECO:0007669"/>
    <property type="project" value="InterPro"/>
</dbReference>
<dbReference type="InterPro" id="IPR016166">
    <property type="entry name" value="FAD-bd_PCMH"/>
</dbReference>
<keyword evidence="4" id="KW-0274">FAD</keyword>
<evidence type="ECO:0000256" key="1">
    <source>
        <dbReference type="ARBA" id="ARBA00001974"/>
    </source>
</evidence>
<dbReference type="InterPro" id="IPR016167">
    <property type="entry name" value="FAD-bd_PCMH_sub1"/>
</dbReference>
<comment type="similarity">
    <text evidence="2">Belongs to the FAD-binding oxidoreductase/transferase type 4 family.</text>
</comment>
<dbReference type="InterPro" id="IPR036318">
    <property type="entry name" value="FAD-bd_PCMH-like_sf"/>
</dbReference>
<dbReference type="GO" id="GO:0022904">
    <property type="term" value="P:respiratory electron transport chain"/>
    <property type="evidence" value="ECO:0007669"/>
    <property type="project" value="TreeGrafter"/>
</dbReference>
<dbReference type="STRING" id="522306.CAP2UW1_0253"/>
<dbReference type="InterPro" id="IPR051264">
    <property type="entry name" value="FAD-oxidored/transferase_4"/>
</dbReference>
<dbReference type="InterPro" id="IPR006094">
    <property type="entry name" value="Oxid_FAD_bind_N"/>
</dbReference>
<dbReference type="PANTHER" id="PTHR43716">
    <property type="entry name" value="D-2-HYDROXYGLUTARATE DEHYDROGENASE, MITOCHONDRIAL"/>
    <property type="match status" value="1"/>
</dbReference>